<name>M1MKE5_9CLOT</name>
<dbReference type="AlphaFoldDB" id="M1MKE5"/>
<dbReference type="STRING" id="36745.CLSAP_14640"/>
<dbReference type="InterPro" id="IPR000801">
    <property type="entry name" value="Esterase-like"/>
</dbReference>
<dbReference type="KEGG" id="csr:Cspa_c15010"/>
<keyword evidence="2" id="KW-0119">Carbohydrate metabolism</keyword>
<keyword evidence="2" id="KW-0624">Polysaccharide degradation</keyword>
<keyword evidence="2" id="KW-0326">Glycosidase</keyword>
<feature type="signal peptide" evidence="1">
    <location>
        <begin position="1"/>
        <end position="28"/>
    </location>
</feature>
<feature type="chain" id="PRO_5004015572" evidence="1">
    <location>
        <begin position="29"/>
        <end position="287"/>
    </location>
</feature>
<keyword evidence="2" id="KW-0858">Xylan degradation</keyword>
<organism evidence="2 3">
    <name type="scientific">Clostridium saccharoperbutylacetonicum N1-4(HMT)</name>
    <dbReference type="NCBI Taxonomy" id="931276"/>
    <lineage>
        <taxon>Bacteria</taxon>
        <taxon>Bacillati</taxon>
        <taxon>Bacillota</taxon>
        <taxon>Clostridia</taxon>
        <taxon>Eubacteriales</taxon>
        <taxon>Clostridiaceae</taxon>
        <taxon>Clostridium</taxon>
    </lineage>
</organism>
<dbReference type="HOGENOM" id="CLU_037618_2_0_9"/>
<gene>
    <name evidence="2" type="primary">xynZ2</name>
    <name evidence="2" type="ORF">Cspa_c15010</name>
</gene>
<dbReference type="OrthoDB" id="9777383at2"/>
<keyword evidence="2" id="KW-0378">Hydrolase</keyword>
<dbReference type="EMBL" id="CP004121">
    <property type="protein sequence ID" value="AGF55271.1"/>
    <property type="molecule type" value="Genomic_DNA"/>
</dbReference>
<evidence type="ECO:0000256" key="1">
    <source>
        <dbReference type="SAM" id="SignalP"/>
    </source>
</evidence>
<dbReference type="Gene3D" id="3.40.50.1820">
    <property type="entry name" value="alpha/beta hydrolase"/>
    <property type="match status" value="1"/>
</dbReference>
<reference evidence="2 3" key="1">
    <citation type="submission" date="2013-02" db="EMBL/GenBank/DDBJ databases">
        <title>Genome sequence of Clostridium saccharoperbutylacetonicum N1-4(HMT).</title>
        <authorList>
            <person name="Poehlein A."/>
            <person name="Daniel R."/>
        </authorList>
    </citation>
    <scope>NUCLEOTIDE SEQUENCE [LARGE SCALE GENOMIC DNA]</scope>
    <source>
        <strain evidence="3">N1-4(HMT)</strain>
    </source>
</reference>
<dbReference type="RefSeq" id="WP_015391593.1">
    <property type="nucleotide sequence ID" value="NC_020291.1"/>
</dbReference>
<sequence>MKKKIFNVLLMCMMLLTFICGSSSTALAATSTSPTMPPSDFDSFKSNISHGTVKYIYYQSTATNSQRRAKIYLPPGYSADKKYSVMYLLHGIGGSENDWTNGGGNANLIADNLIAAGKISPSIIVMPSCNATGAGVSDGYENLTKDLIKSLIPYIEKNYSVYTDRAHRAISGLSMGGGQSFNIGLPNLNLFPYVGAYSAAPNTHSNSTLFPDGGAAAKQQLKLLFISYGTNDNLISFGTRVHEFCDSKGISNTYWLYQGRGHDWSVWKPSLWSFLQMLEKSGYTVGK</sequence>
<dbReference type="InterPro" id="IPR029058">
    <property type="entry name" value="AB_hydrolase_fold"/>
</dbReference>
<dbReference type="Proteomes" id="UP000011728">
    <property type="component" value="Chromosome"/>
</dbReference>
<dbReference type="PANTHER" id="PTHR48098:SF1">
    <property type="entry name" value="DIACYLGLYCEROL ACYLTRANSFERASE_MYCOLYLTRANSFERASE AG85A"/>
    <property type="match status" value="1"/>
</dbReference>
<dbReference type="PANTHER" id="PTHR48098">
    <property type="entry name" value="ENTEROCHELIN ESTERASE-RELATED"/>
    <property type="match status" value="1"/>
</dbReference>
<dbReference type="GO" id="GO:0016747">
    <property type="term" value="F:acyltransferase activity, transferring groups other than amino-acyl groups"/>
    <property type="evidence" value="ECO:0007669"/>
    <property type="project" value="TreeGrafter"/>
</dbReference>
<keyword evidence="3" id="KW-1185">Reference proteome</keyword>
<dbReference type="PATRIC" id="fig|931276.5.peg.1462"/>
<accession>M1MKE5</accession>
<dbReference type="Pfam" id="PF00756">
    <property type="entry name" value="Esterase"/>
    <property type="match status" value="1"/>
</dbReference>
<dbReference type="EC" id="3.2.1.8" evidence="2"/>
<dbReference type="eggNOG" id="COG2382">
    <property type="taxonomic scope" value="Bacteria"/>
</dbReference>
<keyword evidence="1" id="KW-0732">Signal</keyword>
<evidence type="ECO:0000313" key="3">
    <source>
        <dbReference type="Proteomes" id="UP000011728"/>
    </source>
</evidence>
<protein>
    <submittedName>
        <fullName evidence="2">Endo-1,4-beta-xylanase Z</fullName>
        <ecNumber evidence="2">3.2.1.8</ecNumber>
    </submittedName>
</protein>
<dbReference type="GO" id="GO:0031176">
    <property type="term" value="F:endo-1,4-beta-xylanase activity"/>
    <property type="evidence" value="ECO:0007669"/>
    <property type="project" value="UniProtKB-EC"/>
</dbReference>
<evidence type="ECO:0000313" key="2">
    <source>
        <dbReference type="EMBL" id="AGF55271.1"/>
    </source>
</evidence>
<proteinExistence type="predicted"/>
<dbReference type="SUPFAM" id="SSF53474">
    <property type="entry name" value="alpha/beta-Hydrolases"/>
    <property type="match status" value="1"/>
</dbReference>
<dbReference type="GO" id="GO:0045493">
    <property type="term" value="P:xylan catabolic process"/>
    <property type="evidence" value="ECO:0007669"/>
    <property type="project" value="UniProtKB-KW"/>
</dbReference>
<dbReference type="InterPro" id="IPR050583">
    <property type="entry name" value="Mycobacterial_A85_antigen"/>
</dbReference>